<gene>
    <name evidence="1" type="ORF">J437_LFUL008812</name>
</gene>
<feature type="non-terminal residue" evidence="1">
    <location>
        <position position="1"/>
    </location>
</feature>
<keyword evidence="2" id="KW-1185">Reference proteome</keyword>
<evidence type="ECO:0000313" key="2">
    <source>
        <dbReference type="Proteomes" id="UP000792457"/>
    </source>
</evidence>
<accession>A0A8K0KBZ2</accession>
<dbReference type="Gene3D" id="2.20.20.160">
    <property type="match status" value="2"/>
</dbReference>
<reference evidence="1" key="2">
    <citation type="submission" date="2017-10" db="EMBL/GenBank/DDBJ databases">
        <title>Ladona fulva Genome sequencing and assembly.</title>
        <authorList>
            <person name="Murali S."/>
            <person name="Richards S."/>
            <person name="Bandaranaike D."/>
            <person name="Bellair M."/>
            <person name="Blankenburg K."/>
            <person name="Chao H."/>
            <person name="Dinh H."/>
            <person name="Doddapaneni H."/>
            <person name="Dugan-Rocha S."/>
            <person name="Elkadiri S."/>
            <person name="Gnanaolivu R."/>
            <person name="Hernandez B."/>
            <person name="Skinner E."/>
            <person name="Javaid M."/>
            <person name="Lee S."/>
            <person name="Li M."/>
            <person name="Ming W."/>
            <person name="Munidasa M."/>
            <person name="Muniz J."/>
            <person name="Nguyen L."/>
            <person name="Hughes D."/>
            <person name="Osuji N."/>
            <person name="Pu L.-L."/>
            <person name="Puazo M."/>
            <person name="Qu C."/>
            <person name="Quiroz J."/>
            <person name="Raj R."/>
            <person name="Weissenberger G."/>
            <person name="Xin Y."/>
            <person name="Zou X."/>
            <person name="Han Y."/>
            <person name="Worley K."/>
            <person name="Muzny D."/>
            <person name="Gibbs R."/>
        </authorList>
    </citation>
    <scope>NUCLEOTIDE SEQUENCE</scope>
    <source>
        <strain evidence="1">Sampled in the wild</strain>
    </source>
</reference>
<dbReference type="InterPro" id="IPR021633">
    <property type="entry name" value="Argos"/>
</dbReference>
<name>A0A8K0KBZ2_LADFU</name>
<dbReference type="AlphaFoldDB" id="A0A8K0KBZ2"/>
<dbReference type="Proteomes" id="UP000792457">
    <property type="component" value="Unassembled WGS sequence"/>
</dbReference>
<evidence type="ECO:0008006" key="3">
    <source>
        <dbReference type="Google" id="ProtNLM"/>
    </source>
</evidence>
<dbReference type="Pfam" id="PF11581">
    <property type="entry name" value="Argos"/>
    <property type="match status" value="1"/>
</dbReference>
<dbReference type="Gene3D" id="2.20.20.150">
    <property type="match status" value="1"/>
</dbReference>
<evidence type="ECO:0000313" key="1">
    <source>
        <dbReference type="EMBL" id="KAG8232344.1"/>
    </source>
</evidence>
<reference evidence="1" key="1">
    <citation type="submission" date="2013-04" db="EMBL/GenBank/DDBJ databases">
        <authorList>
            <person name="Qu J."/>
            <person name="Murali S.C."/>
            <person name="Bandaranaike D."/>
            <person name="Bellair M."/>
            <person name="Blankenburg K."/>
            <person name="Chao H."/>
            <person name="Dinh H."/>
            <person name="Doddapaneni H."/>
            <person name="Downs B."/>
            <person name="Dugan-Rocha S."/>
            <person name="Elkadiri S."/>
            <person name="Gnanaolivu R.D."/>
            <person name="Hernandez B."/>
            <person name="Javaid M."/>
            <person name="Jayaseelan J.C."/>
            <person name="Lee S."/>
            <person name="Li M."/>
            <person name="Ming W."/>
            <person name="Munidasa M."/>
            <person name="Muniz J."/>
            <person name="Nguyen L."/>
            <person name="Ongeri F."/>
            <person name="Osuji N."/>
            <person name="Pu L.-L."/>
            <person name="Puazo M."/>
            <person name="Qu C."/>
            <person name="Quiroz J."/>
            <person name="Raj R."/>
            <person name="Weissenberger G."/>
            <person name="Xin Y."/>
            <person name="Zou X."/>
            <person name="Han Y."/>
            <person name="Richards S."/>
            <person name="Worley K."/>
            <person name="Muzny D."/>
            <person name="Gibbs R."/>
        </authorList>
    </citation>
    <scope>NUCLEOTIDE SEQUENCE</scope>
    <source>
        <strain evidence="1">Sampled in the wild</strain>
    </source>
</reference>
<sequence>NSEEELPECAPWAVCSKVDRYDAPWVERQCRCRGSNQCSKTLDASDGHTLTDKTRQYKLCEPIKKLPKCRFFRDITWTLRSSPDNATEQIVHCHCPKTSVAYLIQRQMYETRHGVGYQYSFACSPQSRLRCQRKEPCRLFTVRKRLEVDEVNTNTLCQCPHNHHCPRHHTHAGVIAGKSYTDEAIRTYSGYCI</sequence>
<dbReference type="EMBL" id="KZ308613">
    <property type="protein sequence ID" value="KAG8232344.1"/>
    <property type="molecule type" value="Genomic_DNA"/>
</dbReference>
<organism evidence="1 2">
    <name type="scientific">Ladona fulva</name>
    <name type="common">Scarce chaser dragonfly</name>
    <name type="synonym">Libellula fulva</name>
    <dbReference type="NCBI Taxonomy" id="123851"/>
    <lineage>
        <taxon>Eukaryota</taxon>
        <taxon>Metazoa</taxon>
        <taxon>Ecdysozoa</taxon>
        <taxon>Arthropoda</taxon>
        <taxon>Hexapoda</taxon>
        <taxon>Insecta</taxon>
        <taxon>Pterygota</taxon>
        <taxon>Palaeoptera</taxon>
        <taxon>Odonata</taxon>
        <taxon>Epiprocta</taxon>
        <taxon>Anisoptera</taxon>
        <taxon>Libelluloidea</taxon>
        <taxon>Libellulidae</taxon>
        <taxon>Ladona</taxon>
    </lineage>
</organism>
<dbReference type="OrthoDB" id="8177523at2759"/>
<proteinExistence type="predicted"/>
<comment type="caution">
    <text evidence="1">The sequence shown here is derived from an EMBL/GenBank/DDBJ whole genome shotgun (WGS) entry which is preliminary data.</text>
</comment>
<protein>
    <recommendedName>
        <fullName evidence="3">Protein giant-lens</fullName>
    </recommendedName>
</protein>